<reference evidence="4" key="1">
    <citation type="journal article" date="2019" name="Int. J. Syst. Evol. Microbiol.">
        <title>The Global Catalogue of Microorganisms (GCM) 10K type strain sequencing project: providing services to taxonomists for standard genome sequencing and annotation.</title>
        <authorList>
            <consortium name="The Broad Institute Genomics Platform"/>
            <consortium name="The Broad Institute Genome Sequencing Center for Infectious Disease"/>
            <person name="Wu L."/>
            <person name="Ma J."/>
        </authorList>
    </citation>
    <scope>NUCLEOTIDE SEQUENCE [LARGE SCALE GENOMIC DNA]</scope>
    <source>
        <strain evidence="4">CCUG 37865</strain>
    </source>
</reference>
<comment type="caution">
    <text evidence="3">The sequence shown here is derived from an EMBL/GenBank/DDBJ whole genome shotgun (WGS) entry which is preliminary data.</text>
</comment>
<dbReference type="Gene3D" id="3.40.190.10">
    <property type="entry name" value="Periplasmic binding protein-like II"/>
    <property type="match status" value="2"/>
</dbReference>
<evidence type="ECO:0000313" key="3">
    <source>
        <dbReference type="EMBL" id="MFC4401592.1"/>
    </source>
</evidence>
<evidence type="ECO:0000256" key="1">
    <source>
        <dbReference type="SAM" id="MobiDB-lite"/>
    </source>
</evidence>
<gene>
    <name evidence="3" type="ORF">ACFOY7_00575</name>
</gene>
<dbReference type="EMBL" id="JBHSDT010000001">
    <property type="protein sequence ID" value="MFC4401592.1"/>
    <property type="molecule type" value="Genomic_DNA"/>
</dbReference>
<feature type="compositionally biased region" description="Acidic residues" evidence="1">
    <location>
        <begin position="34"/>
        <end position="65"/>
    </location>
</feature>
<evidence type="ECO:0000313" key="4">
    <source>
        <dbReference type="Proteomes" id="UP001595882"/>
    </source>
</evidence>
<sequence length="359" mass="37846">MKKRNWLVLLLSVLIMSAILIACGESDSSSENSGETEEETETTESAETDTEEETAGNEEVEEEGTGESTIEFLSMLTGGTSGTYYPLGGEMASIISDATGVQTDALSSNASADNVVALQNGEAELAFVQTDVMDNAVQGINAFDGNPVDNVQAIGSLYPETIQIVTKKDAGITSVEDLAGKKVSVGAPGSGTYINAEQILEIHDMSMDDIEAQNLDFSESTGGIQDGNIDAAFITSGTPTGAVEGLAATVDVAIVPIEEDKIDALIEQYPFYAKDTIAAGTYGLEEDVITVAVLAMLAVTDNIPEDLGYEMTKAIYENAEPMAHDKSSYITIDSALDGIGIELHPGAKKYFDEQGVTQE</sequence>
<dbReference type="NCBIfam" id="TIGR02122">
    <property type="entry name" value="TRAP_TAXI"/>
    <property type="match status" value="1"/>
</dbReference>
<dbReference type="PANTHER" id="PTHR42941">
    <property type="entry name" value="SLL1037 PROTEIN"/>
    <property type="match status" value="1"/>
</dbReference>
<keyword evidence="2" id="KW-0732">Signal</keyword>
<name>A0ABV8WP01_9BACI</name>
<feature type="region of interest" description="Disordered" evidence="1">
    <location>
        <begin position="25"/>
        <end position="69"/>
    </location>
</feature>
<dbReference type="InterPro" id="IPR011852">
    <property type="entry name" value="TRAP_TAXI"/>
</dbReference>
<accession>A0ABV8WP01</accession>
<dbReference type="Proteomes" id="UP001595882">
    <property type="component" value="Unassembled WGS sequence"/>
</dbReference>
<proteinExistence type="predicted"/>
<organism evidence="3 4">
    <name type="scientific">Gracilibacillus xinjiangensis</name>
    <dbReference type="NCBI Taxonomy" id="1193282"/>
    <lineage>
        <taxon>Bacteria</taxon>
        <taxon>Bacillati</taxon>
        <taxon>Bacillota</taxon>
        <taxon>Bacilli</taxon>
        <taxon>Bacillales</taxon>
        <taxon>Bacillaceae</taxon>
        <taxon>Gracilibacillus</taxon>
    </lineage>
</organism>
<dbReference type="CDD" id="cd13567">
    <property type="entry name" value="PBP2_TtGluBP"/>
    <property type="match status" value="1"/>
</dbReference>
<feature type="chain" id="PRO_5046438487" evidence="2">
    <location>
        <begin position="23"/>
        <end position="359"/>
    </location>
</feature>
<dbReference type="PANTHER" id="PTHR42941:SF1">
    <property type="entry name" value="SLL1037 PROTEIN"/>
    <property type="match status" value="1"/>
</dbReference>
<evidence type="ECO:0000256" key="2">
    <source>
        <dbReference type="SAM" id="SignalP"/>
    </source>
</evidence>
<feature type="signal peptide" evidence="2">
    <location>
        <begin position="1"/>
        <end position="22"/>
    </location>
</feature>
<dbReference type="PROSITE" id="PS51257">
    <property type="entry name" value="PROKAR_LIPOPROTEIN"/>
    <property type="match status" value="1"/>
</dbReference>
<dbReference type="Pfam" id="PF16868">
    <property type="entry name" value="NMT1_3"/>
    <property type="match status" value="1"/>
</dbReference>
<dbReference type="RefSeq" id="WP_390248325.1">
    <property type="nucleotide sequence ID" value="NZ_JBHSDT010000001.1"/>
</dbReference>
<dbReference type="SUPFAM" id="SSF53850">
    <property type="entry name" value="Periplasmic binding protein-like II"/>
    <property type="match status" value="1"/>
</dbReference>
<keyword evidence="4" id="KW-1185">Reference proteome</keyword>
<protein>
    <submittedName>
        <fullName evidence="3">TAXI family TRAP transporter solute-binding subunit</fullName>
    </submittedName>
</protein>